<dbReference type="OrthoDB" id="6105938at2759"/>
<dbReference type="InterPro" id="IPR051051">
    <property type="entry name" value="E3_ubiq-ligase_TRIM/RNF"/>
</dbReference>
<dbReference type="Gene3D" id="3.30.40.10">
    <property type="entry name" value="Zinc/RING finger domain, C3HC4 (zinc finger)"/>
    <property type="match status" value="1"/>
</dbReference>
<feature type="domain" description="B box-type" evidence="7">
    <location>
        <begin position="455"/>
        <end position="495"/>
    </location>
</feature>
<dbReference type="InterPro" id="IPR013083">
    <property type="entry name" value="Znf_RING/FYVE/PHD"/>
</dbReference>
<sequence>MAQASISLDHEQFICPICLDVLKDPVAVPCGHSYCMSCIEGCWDKNDPTRSYSCPQCRQTFTSRPFLGKNTALAEVVEKLKKTGLISAPAADCYAGPGDVPCDFCIVEKRRASKTCLMCLASYCEAHLQPHYQVPALKKHKLVKAIAQLQEKICPRHDKLMEVYCRTDQTCICYECSMDEHKDHDTVSAATECIEKQKQLGDTQNEYQERIRYKEWDLQALKETVETLRVSVHVAMEDSDRILTDFTHSIEKRRSAVKELIREQGKATQNHAEEMQERLGLEIAELREKVTELEQLSKTEDHIHFLQRFQSLCAPLNASETPSTSAVPVSDFWPIKKVLSELKQSLDSVSNDEWLKSSKAANVFAGPKARQEFLQYSSLAEVVEKLKKTGLISAPAADCYAGPGDVPCDFCIVEKRRASKTCLMCLASYCEAHLQPHYQVPALKKHKLVKAIAQLQEKICPRHDKLMEVYCRTDQTCICCECSMDEHKDHDTVSAATECMEKQKQLGHSKRQYQQRIQERERKLQQIGQTEETLLGSACLAIEESDRIFNELAHSIEGRCCELKEFVREQKASLGLLEEVQERLELEIDELRKRVAELEQLSETEDHIHFLQRFQSLCAPLNASETPSTSAVPVLDFWTIKKVLSELKQRLDSVSSDDWLKSSRAAIPAQIEAPLALEPRTREEFLQYYWKLTLDFNTAHKFIEKCNGPNWVMASMRFNGVYPDHPERLSFPFSSVTKAI</sequence>
<dbReference type="InterPro" id="IPR000315">
    <property type="entry name" value="Znf_B-box"/>
</dbReference>
<dbReference type="PROSITE" id="PS50089">
    <property type="entry name" value="ZF_RING_2"/>
    <property type="match status" value="1"/>
</dbReference>
<evidence type="ECO:0008006" key="10">
    <source>
        <dbReference type="Google" id="ProtNLM"/>
    </source>
</evidence>
<dbReference type="PANTHER" id="PTHR25465">
    <property type="entry name" value="B-BOX DOMAIN CONTAINING"/>
    <property type="match status" value="1"/>
</dbReference>
<dbReference type="EMBL" id="JAERUA010000018">
    <property type="protein sequence ID" value="KAI1887481.1"/>
    <property type="molecule type" value="Genomic_DNA"/>
</dbReference>
<keyword evidence="5" id="KW-0175">Coiled coil</keyword>
<keyword evidence="2 4" id="KW-0863">Zinc-finger</keyword>
<name>A0A8T3CU17_9TELE</name>
<dbReference type="PROSITE" id="PS50119">
    <property type="entry name" value="ZF_BBOX"/>
    <property type="match status" value="2"/>
</dbReference>
<protein>
    <recommendedName>
        <fullName evidence="10">E3 ubiquitin/ISG15 ligase TRIM25-like</fullName>
    </recommendedName>
</protein>
<dbReference type="Pfam" id="PF25600">
    <property type="entry name" value="TRIM_CC"/>
    <property type="match status" value="2"/>
</dbReference>
<evidence type="ECO:0000259" key="6">
    <source>
        <dbReference type="PROSITE" id="PS50089"/>
    </source>
</evidence>
<dbReference type="SUPFAM" id="SSF57845">
    <property type="entry name" value="B-box zinc-binding domain"/>
    <property type="match status" value="2"/>
</dbReference>
<dbReference type="InterPro" id="IPR058030">
    <property type="entry name" value="TRIM8/14/16/25/29/45/65_CC"/>
</dbReference>
<dbReference type="InterPro" id="IPR017907">
    <property type="entry name" value="Znf_RING_CS"/>
</dbReference>
<gene>
    <name evidence="8" type="ORF">AGOR_G00190760</name>
</gene>
<keyword evidence="3" id="KW-0862">Zinc</keyword>
<dbReference type="Gene3D" id="3.30.160.60">
    <property type="entry name" value="Classic Zinc Finger"/>
    <property type="match status" value="2"/>
</dbReference>
<dbReference type="SMART" id="SM00184">
    <property type="entry name" value="RING"/>
    <property type="match status" value="1"/>
</dbReference>
<evidence type="ECO:0000313" key="9">
    <source>
        <dbReference type="Proteomes" id="UP000829720"/>
    </source>
</evidence>
<keyword evidence="1" id="KW-0479">Metal-binding</keyword>
<dbReference type="SMART" id="SM00336">
    <property type="entry name" value="BBOX"/>
    <property type="match status" value="2"/>
</dbReference>
<dbReference type="Pfam" id="PF15227">
    <property type="entry name" value="zf-C3HC4_4"/>
    <property type="match status" value="1"/>
</dbReference>
<feature type="domain" description="B box-type" evidence="7">
    <location>
        <begin position="149"/>
        <end position="189"/>
    </location>
</feature>
<evidence type="ECO:0000259" key="7">
    <source>
        <dbReference type="PROSITE" id="PS50119"/>
    </source>
</evidence>
<organism evidence="8 9">
    <name type="scientific">Albula goreensis</name>
    <dbReference type="NCBI Taxonomy" id="1534307"/>
    <lineage>
        <taxon>Eukaryota</taxon>
        <taxon>Metazoa</taxon>
        <taxon>Chordata</taxon>
        <taxon>Craniata</taxon>
        <taxon>Vertebrata</taxon>
        <taxon>Euteleostomi</taxon>
        <taxon>Actinopterygii</taxon>
        <taxon>Neopterygii</taxon>
        <taxon>Teleostei</taxon>
        <taxon>Albuliformes</taxon>
        <taxon>Albulidae</taxon>
        <taxon>Albula</taxon>
    </lineage>
</organism>
<dbReference type="Pfam" id="PF00643">
    <property type="entry name" value="zf-B_box"/>
    <property type="match status" value="2"/>
</dbReference>
<dbReference type="SUPFAM" id="SSF57850">
    <property type="entry name" value="RING/U-box"/>
    <property type="match status" value="1"/>
</dbReference>
<dbReference type="Proteomes" id="UP000829720">
    <property type="component" value="Unassembled WGS sequence"/>
</dbReference>
<dbReference type="PANTHER" id="PTHR25465:SF5">
    <property type="entry name" value="E3 UBIQUITIN_ISG15 LIGASE TRIM25-RELATED"/>
    <property type="match status" value="1"/>
</dbReference>
<feature type="domain" description="RING-type" evidence="6">
    <location>
        <begin position="15"/>
        <end position="58"/>
    </location>
</feature>
<feature type="coiled-coil region" evidence="5">
    <location>
        <begin position="269"/>
        <end position="296"/>
    </location>
</feature>
<dbReference type="CDD" id="cd19769">
    <property type="entry name" value="Bbox2_TRIM16-like"/>
    <property type="match status" value="2"/>
</dbReference>
<evidence type="ECO:0000256" key="1">
    <source>
        <dbReference type="ARBA" id="ARBA00022723"/>
    </source>
</evidence>
<evidence type="ECO:0000313" key="8">
    <source>
        <dbReference type="EMBL" id="KAI1887481.1"/>
    </source>
</evidence>
<dbReference type="AlphaFoldDB" id="A0A8T3CU17"/>
<accession>A0A8T3CU17</accession>
<proteinExistence type="predicted"/>
<evidence type="ECO:0000256" key="5">
    <source>
        <dbReference type="SAM" id="Coils"/>
    </source>
</evidence>
<feature type="coiled-coil region" evidence="5">
    <location>
        <begin position="574"/>
        <end position="608"/>
    </location>
</feature>
<dbReference type="PROSITE" id="PS00518">
    <property type="entry name" value="ZF_RING_1"/>
    <property type="match status" value="1"/>
</dbReference>
<dbReference type="InterPro" id="IPR001841">
    <property type="entry name" value="Znf_RING"/>
</dbReference>
<comment type="caution">
    <text evidence="8">The sequence shown here is derived from an EMBL/GenBank/DDBJ whole genome shotgun (WGS) entry which is preliminary data.</text>
</comment>
<reference evidence="8" key="1">
    <citation type="submission" date="2021-01" db="EMBL/GenBank/DDBJ databases">
        <authorList>
            <person name="Zahm M."/>
            <person name="Roques C."/>
            <person name="Cabau C."/>
            <person name="Klopp C."/>
            <person name="Donnadieu C."/>
            <person name="Jouanno E."/>
            <person name="Lampietro C."/>
            <person name="Louis A."/>
            <person name="Herpin A."/>
            <person name="Echchiki A."/>
            <person name="Berthelot C."/>
            <person name="Parey E."/>
            <person name="Roest-Crollius H."/>
            <person name="Braasch I."/>
            <person name="Postlethwait J."/>
            <person name="Bobe J."/>
            <person name="Montfort J."/>
            <person name="Bouchez O."/>
            <person name="Begum T."/>
            <person name="Mejri S."/>
            <person name="Adams A."/>
            <person name="Chen W.-J."/>
            <person name="Guiguen Y."/>
        </authorList>
    </citation>
    <scope>NUCLEOTIDE SEQUENCE</scope>
    <source>
        <tissue evidence="8">Blood</tissue>
    </source>
</reference>
<keyword evidence="9" id="KW-1185">Reference proteome</keyword>
<dbReference type="Gene3D" id="4.10.830.40">
    <property type="match status" value="2"/>
</dbReference>
<evidence type="ECO:0000256" key="3">
    <source>
        <dbReference type="ARBA" id="ARBA00022833"/>
    </source>
</evidence>
<dbReference type="GO" id="GO:0008270">
    <property type="term" value="F:zinc ion binding"/>
    <property type="evidence" value="ECO:0007669"/>
    <property type="project" value="UniProtKB-KW"/>
</dbReference>
<evidence type="ECO:0000256" key="2">
    <source>
        <dbReference type="ARBA" id="ARBA00022771"/>
    </source>
</evidence>
<evidence type="ECO:0000256" key="4">
    <source>
        <dbReference type="PROSITE-ProRule" id="PRU00024"/>
    </source>
</evidence>